<dbReference type="KEGG" id="fer:FNB15_06650"/>
<evidence type="ECO:0000256" key="2">
    <source>
        <dbReference type="SAM" id="Phobius"/>
    </source>
</evidence>
<dbReference type="Pfam" id="PF13505">
    <property type="entry name" value="OMP_b-brl"/>
    <property type="match status" value="1"/>
</dbReference>
<organism evidence="4 5">
    <name type="scientific">Ferrovibrio terrae</name>
    <dbReference type="NCBI Taxonomy" id="2594003"/>
    <lineage>
        <taxon>Bacteria</taxon>
        <taxon>Pseudomonadati</taxon>
        <taxon>Pseudomonadota</taxon>
        <taxon>Alphaproteobacteria</taxon>
        <taxon>Rhodospirillales</taxon>
        <taxon>Rhodospirillaceae</taxon>
        <taxon>Ferrovibrio</taxon>
    </lineage>
</organism>
<dbReference type="Gene3D" id="2.40.160.20">
    <property type="match status" value="1"/>
</dbReference>
<keyword evidence="2" id="KW-0812">Transmembrane</keyword>
<accession>A0A516GZL2</accession>
<keyword evidence="5" id="KW-1185">Reference proteome</keyword>
<sequence>MRAGKERSTKAFSIRALPRFAQAGPWQCCENTMAELAVTERRHTPFFCPESSPIYAAPPGRTRRHNRAGAPASSNLVQEFKHMIRLAPTATLAAVAAALLATTAIAPSSRAQDNKLNYGSYAGITGGYLMPQDTDRSGGGYLERDHGAGISAQYGHRFRNNLRLEGDLGYGNIDNERYHANGGSAGVGGDTDQYSLTGAAYYDVATGTPLTPYFGGGAGIVHQRHDRPAVTSNGSTLGGNDGSATDFTAFGEAGVAYKLSDGLEIVPSYRYQWINDGAQGLDDSTQHVARVGFRSWF</sequence>
<evidence type="ECO:0000313" key="5">
    <source>
        <dbReference type="Proteomes" id="UP000317496"/>
    </source>
</evidence>
<reference evidence="4 5" key="1">
    <citation type="submission" date="2019-07" db="EMBL/GenBank/DDBJ databases">
        <title>Genome sequencing for Ferrovibrio sp. K5.</title>
        <authorList>
            <person name="Park S.-J."/>
        </authorList>
    </citation>
    <scope>NUCLEOTIDE SEQUENCE [LARGE SCALE GENOMIC DNA]</scope>
    <source>
        <strain evidence="4 5">K5</strain>
    </source>
</reference>
<name>A0A516GZL2_9PROT</name>
<feature type="domain" description="Outer membrane protein beta-barrel" evidence="3">
    <location>
        <begin position="98"/>
        <end position="293"/>
    </location>
</feature>
<dbReference type="OrthoDB" id="189250at2"/>
<proteinExistence type="predicted"/>
<protein>
    <submittedName>
        <fullName evidence="4">Porin family protein</fullName>
    </submittedName>
</protein>
<dbReference type="SUPFAM" id="SSF56925">
    <property type="entry name" value="OMPA-like"/>
    <property type="match status" value="1"/>
</dbReference>
<evidence type="ECO:0000313" key="4">
    <source>
        <dbReference type="EMBL" id="QDO96971.1"/>
    </source>
</evidence>
<dbReference type="EMBL" id="CP041636">
    <property type="protein sequence ID" value="QDO96971.1"/>
    <property type="molecule type" value="Genomic_DNA"/>
</dbReference>
<gene>
    <name evidence="4" type="ORF">FNB15_06650</name>
</gene>
<feature type="transmembrane region" description="Helical" evidence="2">
    <location>
        <begin position="86"/>
        <end position="106"/>
    </location>
</feature>
<dbReference type="InterPro" id="IPR027385">
    <property type="entry name" value="Beta-barrel_OMP"/>
</dbReference>
<dbReference type="InterPro" id="IPR011250">
    <property type="entry name" value="OMP/PagP_B-barrel"/>
</dbReference>
<dbReference type="Proteomes" id="UP000317496">
    <property type="component" value="Chromosome"/>
</dbReference>
<keyword evidence="2" id="KW-0472">Membrane</keyword>
<keyword evidence="2" id="KW-1133">Transmembrane helix</keyword>
<dbReference type="AlphaFoldDB" id="A0A516GZL2"/>
<evidence type="ECO:0000256" key="1">
    <source>
        <dbReference type="ARBA" id="ARBA00022729"/>
    </source>
</evidence>
<keyword evidence="1" id="KW-0732">Signal</keyword>
<evidence type="ECO:0000259" key="3">
    <source>
        <dbReference type="Pfam" id="PF13505"/>
    </source>
</evidence>